<feature type="transmembrane region" description="Helical" evidence="7">
    <location>
        <begin position="407"/>
        <end position="424"/>
    </location>
</feature>
<keyword evidence="3" id="KW-0804">Transcription</keyword>
<dbReference type="OMA" id="HESDCAG"/>
<dbReference type="PaxDb" id="3880-AES67108"/>
<keyword evidence="7" id="KW-0472">Membrane</keyword>
<feature type="region of interest" description="Disordered" evidence="6">
    <location>
        <begin position="218"/>
        <end position="262"/>
    </location>
</feature>
<feature type="domain" description="NAC" evidence="8">
    <location>
        <begin position="18"/>
        <end position="160"/>
    </location>
</feature>
<evidence type="ECO:0000313" key="10">
    <source>
        <dbReference type="EnsemblPlants" id="AES67108"/>
    </source>
</evidence>
<dbReference type="SUPFAM" id="SSF101941">
    <property type="entry name" value="NAC domain"/>
    <property type="match status" value="1"/>
</dbReference>
<gene>
    <name evidence="9" type="ordered locus">MTR_2g086880</name>
</gene>
<dbReference type="InterPro" id="IPR003441">
    <property type="entry name" value="NAC-dom"/>
</dbReference>
<keyword evidence="7" id="KW-1133">Transmembrane helix</keyword>
<feature type="coiled-coil region" evidence="5">
    <location>
        <begin position="536"/>
        <end position="563"/>
    </location>
</feature>
<reference evidence="9 11" key="1">
    <citation type="journal article" date="2011" name="Nature">
        <title>The Medicago genome provides insight into the evolution of rhizobial symbioses.</title>
        <authorList>
            <person name="Young N.D."/>
            <person name="Debelle F."/>
            <person name="Oldroyd G.E."/>
            <person name="Geurts R."/>
            <person name="Cannon S.B."/>
            <person name="Udvardi M.K."/>
            <person name="Benedito V.A."/>
            <person name="Mayer K.F."/>
            <person name="Gouzy J."/>
            <person name="Schoof H."/>
            <person name="Van de Peer Y."/>
            <person name="Proost S."/>
            <person name="Cook D.R."/>
            <person name="Meyers B.C."/>
            <person name="Spannagl M."/>
            <person name="Cheung F."/>
            <person name="De Mita S."/>
            <person name="Krishnakumar V."/>
            <person name="Gundlach H."/>
            <person name="Zhou S."/>
            <person name="Mudge J."/>
            <person name="Bharti A.K."/>
            <person name="Murray J.D."/>
            <person name="Naoumkina M.A."/>
            <person name="Rosen B."/>
            <person name="Silverstein K.A."/>
            <person name="Tang H."/>
            <person name="Rombauts S."/>
            <person name="Zhao P.X."/>
            <person name="Zhou P."/>
            <person name="Barbe V."/>
            <person name="Bardou P."/>
            <person name="Bechner M."/>
            <person name="Bellec A."/>
            <person name="Berger A."/>
            <person name="Berges H."/>
            <person name="Bidwell S."/>
            <person name="Bisseling T."/>
            <person name="Choisne N."/>
            <person name="Couloux A."/>
            <person name="Denny R."/>
            <person name="Deshpande S."/>
            <person name="Dai X."/>
            <person name="Doyle J.J."/>
            <person name="Dudez A.M."/>
            <person name="Farmer A.D."/>
            <person name="Fouteau S."/>
            <person name="Franken C."/>
            <person name="Gibelin C."/>
            <person name="Gish J."/>
            <person name="Goldstein S."/>
            <person name="Gonzalez A.J."/>
            <person name="Green P.J."/>
            <person name="Hallab A."/>
            <person name="Hartog M."/>
            <person name="Hua A."/>
            <person name="Humphray S.J."/>
            <person name="Jeong D.H."/>
            <person name="Jing Y."/>
            <person name="Jocker A."/>
            <person name="Kenton S.M."/>
            <person name="Kim D.J."/>
            <person name="Klee K."/>
            <person name="Lai H."/>
            <person name="Lang C."/>
            <person name="Lin S."/>
            <person name="Macmil S.L."/>
            <person name="Magdelenat G."/>
            <person name="Matthews L."/>
            <person name="McCorrison J."/>
            <person name="Monaghan E.L."/>
            <person name="Mun J.H."/>
            <person name="Najar F.Z."/>
            <person name="Nicholson C."/>
            <person name="Noirot C."/>
            <person name="O'Bleness M."/>
            <person name="Paule C.R."/>
            <person name="Poulain J."/>
            <person name="Prion F."/>
            <person name="Qin B."/>
            <person name="Qu C."/>
            <person name="Retzel E.F."/>
            <person name="Riddle C."/>
            <person name="Sallet E."/>
            <person name="Samain S."/>
            <person name="Samson N."/>
            <person name="Sanders I."/>
            <person name="Saurat O."/>
            <person name="Scarpelli C."/>
            <person name="Schiex T."/>
            <person name="Segurens B."/>
            <person name="Severin A.J."/>
            <person name="Sherrier D.J."/>
            <person name="Shi R."/>
            <person name="Sims S."/>
            <person name="Singer S.R."/>
            <person name="Sinharoy S."/>
            <person name="Sterck L."/>
            <person name="Viollet A."/>
            <person name="Wang B.B."/>
            <person name="Wang K."/>
            <person name="Wang M."/>
            <person name="Wang X."/>
            <person name="Warfsmann J."/>
            <person name="Weissenbach J."/>
            <person name="White D.D."/>
            <person name="White J.D."/>
            <person name="Wiley G.B."/>
            <person name="Wincker P."/>
            <person name="Xing Y."/>
            <person name="Yang L."/>
            <person name="Yao Z."/>
            <person name="Ying F."/>
            <person name="Zhai J."/>
            <person name="Zhou L."/>
            <person name="Zuber A."/>
            <person name="Denarie J."/>
            <person name="Dixon R.A."/>
            <person name="May G.D."/>
            <person name="Schwartz D.C."/>
            <person name="Rogers J."/>
            <person name="Quetier F."/>
            <person name="Town C.D."/>
            <person name="Roe B.A."/>
        </authorList>
    </citation>
    <scope>NUCLEOTIDE SEQUENCE [LARGE SCALE GENOMIC DNA]</scope>
    <source>
        <strain evidence="9">A17</strain>
        <strain evidence="10 11">cv. Jemalong A17</strain>
    </source>
</reference>
<dbReference type="AlphaFoldDB" id="G7IHH0"/>
<evidence type="ECO:0000259" key="8">
    <source>
        <dbReference type="PROSITE" id="PS51005"/>
    </source>
</evidence>
<protein>
    <submittedName>
        <fullName evidence="9">NAC transcription factor-like protein</fullName>
    </submittedName>
</protein>
<dbReference type="PROSITE" id="PS51005">
    <property type="entry name" value="NAC"/>
    <property type="match status" value="1"/>
</dbReference>
<evidence type="ECO:0000256" key="2">
    <source>
        <dbReference type="ARBA" id="ARBA00023125"/>
    </source>
</evidence>
<name>G7IHH0_MEDTR</name>
<keyword evidence="2" id="KW-0238">DNA-binding</keyword>
<dbReference type="GO" id="GO:0003677">
    <property type="term" value="F:DNA binding"/>
    <property type="evidence" value="ECO:0007669"/>
    <property type="project" value="UniProtKB-KW"/>
</dbReference>
<proteinExistence type="predicted"/>
<dbReference type="InterPro" id="IPR036093">
    <property type="entry name" value="NAC_dom_sf"/>
</dbReference>
<evidence type="ECO:0000256" key="5">
    <source>
        <dbReference type="SAM" id="Coils"/>
    </source>
</evidence>
<keyword evidence="7" id="KW-0812">Transmembrane</keyword>
<dbReference type="Proteomes" id="UP000002051">
    <property type="component" value="Chromosome 2"/>
</dbReference>
<evidence type="ECO:0000256" key="7">
    <source>
        <dbReference type="SAM" id="Phobius"/>
    </source>
</evidence>
<feature type="region of interest" description="Disordered" evidence="6">
    <location>
        <begin position="167"/>
        <end position="193"/>
    </location>
</feature>
<keyword evidence="4" id="KW-0539">Nucleus</keyword>
<organism evidence="9 11">
    <name type="scientific">Medicago truncatula</name>
    <name type="common">Barrel medic</name>
    <name type="synonym">Medicago tribuloides</name>
    <dbReference type="NCBI Taxonomy" id="3880"/>
    <lineage>
        <taxon>Eukaryota</taxon>
        <taxon>Viridiplantae</taxon>
        <taxon>Streptophyta</taxon>
        <taxon>Embryophyta</taxon>
        <taxon>Tracheophyta</taxon>
        <taxon>Spermatophyta</taxon>
        <taxon>Magnoliopsida</taxon>
        <taxon>eudicotyledons</taxon>
        <taxon>Gunneridae</taxon>
        <taxon>Pentapetalae</taxon>
        <taxon>rosids</taxon>
        <taxon>fabids</taxon>
        <taxon>Fabales</taxon>
        <taxon>Fabaceae</taxon>
        <taxon>Papilionoideae</taxon>
        <taxon>50 kb inversion clade</taxon>
        <taxon>NPAAA clade</taxon>
        <taxon>Hologalegina</taxon>
        <taxon>IRL clade</taxon>
        <taxon>Trifolieae</taxon>
        <taxon>Medicago</taxon>
    </lineage>
</organism>
<feature type="transmembrane region" description="Helical" evidence="7">
    <location>
        <begin position="348"/>
        <end position="367"/>
    </location>
</feature>
<dbReference type="eggNOG" id="ENOG502QRAU">
    <property type="taxonomic scope" value="Eukaryota"/>
</dbReference>
<dbReference type="Pfam" id="PF02365">
    <property type="entry name" value="NAM"/>
    <property type="match status" value="1"/>
</dbReference>
<keyword evidence="1" id="KW-0805">Transcription regulation</keyword>
<reference evidence="9 11" key="2">
    <citation type="journal article" date="2014" name="BMC Genomics">
        <title>An improved genome release (version Mt4.0) for the model legume Medicago truncatula.</title>
        <authorList>
            <person name="Tang H."/>
            <person name="Krishnakumar V."/>
            <person name="Bidwell S."/>
            <person name="Rosen B."/>
            <person name="Chan A."/>
            <person name="Zhou S."/>
            <person name="Gentzbittel L."/>
            <person name="Childs K.L."/>
            <person name="Yandell M."/>
            <person name="Gundlach H."/>
            <person name="Mayer K.F."/>
            <person name="Schwartz D.C."/>
            <person name="Town C.D."/>
        </authorList>
    </citation>
    <scope>GENOME REANNOTATION</scope>
    <source>
        <strain evidence="10 11">cv. Jemalong A17</strain>
    </source>
</reference>
<keyword evidence="11" id="KW-1185">Reference proteome</keyword>
<feature type="compositionally biased region" description="Polar residues" evidence="6">
    <location>
        <begin position="238"/>
        <end position="251"/>
    </location>
</feature>
<dbReference type="GO" id="GO:0006355">
    <property type="term" value="P:regulation of DNA-templated transcription"/>
    <property type="evidence" value="ECO:0007669"/>
    <property type="project" value="InterPro"/>
</dbReference>
<evidence type="ECO:0000256" key="4">
    <source>
        <dbReference type="ARBA" id="ARBA00023242"/>
    </source>
</evidence>
<dbReference type="Gene3D" id="2.170.150.80">
    <property type="entry name" value="NAC domain"/>
    <property type="match status" value="1"/>
</dbReference>
<sequence length="589" mass="66653">MEIVVSKEAQMSIAASSMFPGFRFCPTDEELISYYLRKKLDGHEESVQVISEVELCKYEPWDLPAKSFIQSDNEWFFFSPRGRKYPNGSQSKRATDCGYWKATGKERNVKSGSNVIGTKRTLVFHLGRAPKGERTEWIMHEYCVSDRSPDSLVVCRLKRNTEFRVNDASNRASSSQINPVHSHESDCAGQINPVNSHESNCAISEGGTDHRERGICEQEKEVDGSSKRGSSSYGSASMEQIDSMSESNQRPANDGFLTDSSGQLKMDEEDCYAEILRNDIIKLDESSMSQGAQTRPNNLAHSHPCQGTAQRRIRLRVPKSTHSQPGARFSKTMHQSKSSFIARMTNRLMIFAFFVFTLTAILFWSSLGGHKQVRNIVGKFQNHYVGSIGPVFSTITYRKLHLPRKRVTLQVSITLITVVAFTFQPTSTTASRHSPFPYLTSSQTYFLTPQPHTLRKEGETLNSSQIDNESSFSSITLFRGIMSRPMLLVFLLIILIITSQFEWKQPLVSDVESNSSVTQKQHRISNAEETVKEKIILVQEKNIRRLNELVRHLQEQLQQCKGSNGTINSTVGPLTERILELERQQILED</sequence>
<dbReference type="STRING" id="3880.G7IHH0"/>
<evidence type="ECO:0000256" key="6">
    <source>
        <dbReference type="SAM" id="MobiDB-lite"/>
    </source>
</evidence>
<dbReference type="HOGENOM" id="CLU_463360_0_0_1"/>
<evidence type="ECO:0000256" key="1">
    <source>
        <dbReference type="ARBA" id="ARBA00023015"/>
    </source>
</evidence>
<feature type="compositionally biased region" description="Polar residues" evidence="6">
    <location>
        <begin position="167"/>
        <end position="179"/>
    </location>
</feature>
<dbReference type="EnsemblPlants" id="AES67108">
    <property type="protein sequence ID" value="AES67108"/>
    <property type="gene ID" value="MTR_2g086880"/>
</dbReference>
<reference evidence="10" key="3">
    <citation type="submission" date="2015-04" db="UniProtKB">
        <authorList>
            <consortium name="EnsemblPlants"/>
        </authorList>
    </citation>
    <scope>IDENTIFICATION</scope>
    <source>
        <strain evidence="10">cv. Jemalong A17</strain>
    </source>
</reference>
<feature type="compositionally biased region" description="Low complexity" evidence="6">
    <location>
        <begin position="227"/>
        <end position="237"/>
    </location>
</feature>
<evidence type="ECO:0000313" key="9">
    <source>
        <dbReference type="EMBL" id="AES67108.1"/>
    </source>
</evidence>
<feature type="transmembrane region" description="Helical" evidence="7">
    <location>
        <begin position="477"/>
        <end position="497"/>
    </location>
</feature>
<keyword evidence="5" id="KW-0175">Coiled coil</keyword>
<dbReference type="EMBL" id="CM001218">
    <property type="protein sequence ID" value="AES67108.1"/>
    <property type="molecule type" value="Genomic_DNA"/>
</dbReference>
<accession>G7IHH0</accession>
<feature type="region of interest" description="Disordered" evidence="6">
    <location>
        <begin position="288"/>
        <end position="309"/>
    </location>
</feature>
<evidence type="ECO:0000256" key="3">
    <source>
        <dbReference type="ARBA" id="ARBA00023163"/>
    </source>
</evidence>
<dbReference type="PANTHER" id="PTHR31744">
    <property type="entry name" value="PROTEIN CUP-SHAPED COTYLEDON 2-RELATED"/>
    <property type="match status" value="1"/>
</dbReference>
<evidence type="ECO:0000313" key="11">
    <source>
        <dbReference type="Proteomes" id="UP000002051"/>
    </source>
</evidence>